<evidence type="ECO:0000256" key="1">
    <source>
        <dbReference type="SAM" id="MobiDB-lite"/>
    </source>
</evidence>
<feature type="compositionally biased region" description="Gly residues" evidence="1">
    <location>
        <begin position="1"/>
        <end position="12"/>
    </location>
</feature>
<proteinExistence type="predicted"/>
<dbReference type="EMBL" id="FOFD01000001">
    <property type="protein sequence ID" value="SEQ05559.1"/>
    <property type="molecule type" value="Genomic_DNA"/>
</dbReference>
<evidence type="ECO:0000313" key="4">
    <source>
        <dbReference type="Proteomes" id="UP000199114"/>
    </source>
</evidence>
<name>A0A1H9CWN9_9EURY</name>
<reference evidence="4" key="1">
    <citation type="submission" date="2016-10" db="EMBL/GenBank/DDBJ databases">
        <authorList>
            <person name="Varghese N."/>
            <person name="Submissions S."/>
        </authorList>
    </citation>
    <scope>NUCLEOTIDE SEQUENCE [LARGE SCALE GENOMIC DNA]</scope>
    <source>
        <strain evidence="4">DSM 25055</strain>
    </source>
</reference>
<dbReference type="OrthoDB" id="290983at2157"/>
<evidence type="ECO:0000313" key="3">
    <source>
        <dbReference type="EMBL" id="SEQ05559.1"/>
    </source>
</evidence>
<gene>
    <name evidence="3" type="ORF">SAMN04489841_1177</name>
</gene>
<feature type="compositionally biased region" description="Acidic residues" evidence="1">
    <location>
        <begin position="14"/>
        <end position="23"/>
    </location>
</feature>
<feature type="domain" description="DUF8159" evidence="2">
    <location>
        <begin position="25"/>
        <end position="149"/>
    </location>
</feature>
<dbReference type="STRING" id="1186196.SAMN04489841_1177"/>
<dbReference type="AlphaFoldDB" id="A0A1H9CWN9"/>
<sequence>MTNEGAGSGSGSDDGTDSEDETPTGEPSVGVALENRLMSHGIYVTSFAWMDGTKQPGDDGAGFELEYEVVSDAPAITSDEVGAVLRALLSIGDERAWTPGRLEATSTTTDGAIRGWWYVEREWFERLGSDLSQLEFSQRVLDTVTHHRSEYTGN</sequence>
<feature type="region of interest" description="Disordered" evidence="1">
    <location>
        <begin position="1"/>
        <end position="28"/>
    </location>
</feature>
<dbReference type="Pfam" id="PF26490">
    <property type="entry name" value="DUF8159"/>
    <property type="match status" value="1"/>
</dbReference>
<protein>
    <recommendedName>
        <fullName evidence="2">DUF8159 domain-containing protein</fullName>
    </recommendedName>
</protein>
<dbReference type="InterPro" id="IPR058473">
    <property type="entry name" value="DUF8159"/>
</dbReference>
<keyword evidence="4" id="KW-1185">Reference proteome</keyword>
<organism evidence="3 4">
    <name type="scientific">Natrinema salaciae</name>
    <dbReference type="NCBI Taxonomy" id="1186196"/>
    <lineage>
        <taxon>Archaea</taxon>
        <taxon>Methanobacteriati</taxon>
        <taxon>Methanobacteriota</taxon>
        <taxon>Stenosarchaea group</taxon>
        <taxon>Halobacteria</taxon>
        <taxon>Halobacteriales</taxon>
        <taxon>Natrialbaceae</taxon>
        <taxon>Natrinema</taxon>
    </lineage>
</organism>
<evidence type="ECO:0000259" key="2">
    <source>
        <dbReference type="Pfam" id="PF26490"/>
    </source>
</evidence>
<dbReference type="Proteomes" id="UP000199114">
    <property type="component" value="Unassembled WGS sequence"/>
</dbReference>
<accession>A0A1H9CWN9</accession>